<keyword evidence="5" id="KW-0863">Zinc-finger</keyword>
<evidence type="ECO:0000256" key="7">
    <source>
        <dbReference type="PROSITE-ProRule" id="PRU00339"/>
    </source>
</evidence>
<evidence type="ECO:0000256" key="5">
    <source>
        <dbReference type="ARBA" id="ARBA00022771"/>
    </source>
</evidence>
<comment type="caution">
    <text evidence="9">The sequence shown here is derived from an EMBL/GenBank/DDBJ whole genome shotgun (WGS) entry which is preliminary data.</text>
</comment>
<evidence type="ECO:0000256" key="3">
    <source>
        <dbReference type="ARBA" id="ARBA00022691"/>
    </source>
</evidence>
<evidence type="ECO:0000259" key="8">
    <source>
        <dbReference type="PROSITE" id="PS50280"/>
    </source>
</evidence>
<proteinExistence type="predicted"/>
<reference evidence="9 10" key="1">
    <citation type="submission" date="2023-11" db="EMBL/GenBank/DDBJ databases">
        <authorList>
            <person name="Hedman E."/>
            <person name="Englund M."/>
            <person name="Stromberg M."/>
            <person name="Nyberg Akerstrom W."/>
            <person name="Nylinder S."/>
            <person name="Jareborg N."/>
            <person name="Kallberg Y."/>
            <person name="Kronander E."/>
        </authorList>
    </citation>
    <scope>NUCLEOTIDE SEQUENCE [LARGE SCALE GENOMIC DNA]</scope>
</reference>
<evidence type="ECO:0000256" key="4">
    <source>
        <dbReference type="ARBA" id="ARBA00022723"/>
    </source>
</evidence>
<dbReference type="InterPro" id="IPR046341">
    <property type="entry name" value="SET_dom_sf"/>
</dbReference>
<dbReference type="GO" id="GO:0005634">
    <property type="term" value="C:nucleus"/>
    <property type="evidence" value="ECO:0007669"/>
    <property type="project" value="TreeGrafter"/>
</dbReference>
<evidence type="ECO:0000256" key="2">
    <source>
        <dbReference type="ARBA" id="ARBA00022679"/>
    </source>
</evidence>
<keyword evidence="2" id="KW-0808">Transferase</keyword>
<dbReference type="SUPFAM" id="SSF82199">
    <property type="entry name" value="SET domain"/>
    <property type="match status" value="1"/>
</dbReference>
<keyword evidence="7" id="KW-0802">TPR repeat</keyword>
<feature type="domain" description="SET" evidence="8">
    <location>
        <begin position="168"/>
        <end position="457"/>
    </location>
</feature>
<dbReference type="Gene3D" id="2.170.270.10">
    <property type="entry name" value="SET domain"/>
    <property type="match status" value="1"/>
</dbReference>
<feature type="repeat" description="TPR" evidence="7">
    <location>
        <begin position="60"/>
        <end position="93"/>
    </location>
</feature>
<keyword evidence="1" id="KW-0489">Methyltransferase</keyword>
<evidence type="ECO:0000313" key="10">
    <source>
        <dbReference type="Proteomes" id="UP001314205"/>
    </source>
</evidence>
<dbReference type="InterPro" id="IPR001214">
    <property type="entry name" value="SET_dom"/>
</dbReference>
<dbReference type="AlphaFoldDB" id="A0AAV1KXH3"/>
<dbReference type="GO" id="GO:0005737">
    <property type="term" value="C:cytoplasm"/>
    <property type="evidence" value="ECO:0007669"/>
    <property type="project" value="TreeGrafter"/>
</dbReference>
<keyword evidence="3" id="KW-0949">S-adenosyl-L-methionine</keyword>
<keyword evidence="6" id="KW-0862">Zinc</keyword>
<protein>
    <recommendedName>
        <fullName evidence="8">SET domain-containing protein</fullName>
    </recommendedName>
</protein>
<keyword evidence="4" id="KW-0479">Metal-binding</keyword>
<dbReference type="GO" id="GO:0032259">
    <property type="term" value="P:methylation"/>
    <property type="evidence" value="ECO:0007669"/>
    <property type="project" value="UniProtKB-KW"/>
</dbReference>
<evidence type="ECO:0000313" key="9">
    <source>
        <dbReference type="EMBL" id="CAK1587245.1"/>
    </source>
</evidence>
<dbReference type="PROSITE" id="PS50280">
    <property type="entry name" value="SET"/>
    <property type="match status" value="1"/>
</dbReference>
<evidence type="ECO:0000256" key="6">
    <source>
        <dbReference type="ARBA" id="ARBA00022833"/>
    </source>
</evidence>
<dbReference type="GO" id="GO:0042826">
    <property type="term" value="F:histone deacetylase binding"/>
    <property type="evidence" value="ECO:0007669"/>
    <property type="project" value="TreeGrafter"/>
</dbReference>
<sequence>MFLMPTFFNNYLRERGLGHQIYAAMKNDDYSDVVMTALRVLEESGSLPTIEKENKCEKRSDKYREEGNIAFKVGNVYRALEFYNRALMFAPKNSRAIKLAYSNRSAILFKMEQFSKCLIDIETCCKLGCPTDIESKLIKRKNEAIKRSKIENITASLLASYFKDYCKFDVKTNTSIPCASSDIEVIKGNVFKVVAAKDIKVGTPLALEDSFVSCNNEENIPFSCHYCHKMSLNLIPCEGCCLVLFCSEECKEICLKEYHSIECQIMEVIQSIAFSPMAKLMIKGTLKFVQMCGSWKKVISSSHCTGADRIRISSEQEMYDVNNKFSVLNFNDNRLFVHGSMYSASFVCATFIYYLERISGYLPSSFDERKLAKKALGRIMMYFSLYASPTPVNLRVSDTKNRKSFLNPISNHGWYPLIGKLKESCSPNLFVINLNKKMLLIALKPIKMGSELTVSHIGHYLIHQHEHRAKTSISFNLFENVCDCIICTGEWKSQRKQFAFTEKQLNLYKERFLHEDVGVNIMRIPDLFQKICNALTCFSEVPFSEEYVRVFTKFFEFISAYQEVVCSNVVLIENPDGSVRG</sequence>
<dbReference type="GO" id="GO:0008170">
    <property type="term" value="F:N-methyltransferase activity"/>
    <property type="evidence" value="ECO:0007669"/>
    <property type="project" value="UniProtKB-ARBA"/>
</dbReference>
<keyword evidence="10" id="KW-1185">Reference proteome</keyword>
<organism evidence="9 10">
    <name type="scientific">Parnassius mnemosyne</name>
    <name type="common">clouded apollo</name>
    <dbReference type="NCBI Taxonomy" id="213953"/>
    <lineage>
        <taxon>Eukaryota</taxon>
        <taxon>Metazoa</taxon>
        <taxon>Ecdysozoa</taxon>
        <taxon>Arthropoda</taxon>
        <taxon>Hexapoda</taxon>
        <taxon>Insecta</taxon>
        <taxon>Pterygota</taxon>
        <taxon>Neoptera</taxon>
        <taxon>Endopterygota</taxon>
        <taxon>Lepidoptera</taxon>
        <taxon>Glossata</taxon>
        <taxon>Ditrysia</taxon>
        <taxon>Papilionoidea</taxon>
        <taxon>Papilionidae</taxon>
        <taxon>Parnassiinae</taxon>
        <taxon>Parnassini</taxon>
        <taxon>Parnassius</taxon>
        <taxon>Driopa</taxon>
    </lineage>
</organism>
<dbReference type="InterPro" id="IPR011990">
    <property type="entry name" value="TPR-like_helical_dom_sf"/>
</dbReference>
<dbReference type="SUPFAM" id="SSF48452">
    <property type="entry name" value="TPR-like"/>
    <property type="match status" value="1"/>
</dbReference>
<name>A0AAV1KXH3_9NEOP</name>
<dbReference type="Gene3D" id="1.25.40.10">
    <property type="entry name" value="Tetratricopeptide repeat domain"/>
    <property type="match status" value="1"/>
</dbReference>
<dbReference type="InterPro" id="IPR019734">
    <property type="entry name" value="TPR_rpt"/>
</dbReference>
<dbReference type="PROSITE" id="PS50005">
    <property type="entry name" value="TPR"/>
    <property type="match status" value="1"/>
</dbReference>
<dbReference type="PANTHER" id="PTHR46165:SF6">
    <property type="entry name" value="SET AND MYND DOMAIN-CONTAINING PROTEIN 4-LIKE PROTEIN"/>
    <property type="match status" value="1"/>
</dbReference>
<gene>
    <name evidence="9" type="ORF">PARMNEM_LOCUS8097</name>
</gene>
<evidence type="ECO:0000256" key="1">
    <source>
        <dbReference type="ARBA" id="ARBA00022603"/>
    </source>
</evidence>
<dbReference type="PROSITE" id="PS01360">
    <property type="entry name" value="ZF_MYND_1"/>
    <property type="match status" value="1"/>
</dbReference>
<dbReference type="GO" id="GO:0008276">
    <property type="term" value="F:protein methyltransferase activity"/>
    <property type="evidence" value="ECO:0007669"/>
    <property type="project" value="UniProtKB-ARBA"/>
</dbReference>
<dbReference type="InterPro" id="IPR002893">
    <property type="entry name" value="Znf_MYND"/>
</dbReference>
<dbReference type="Proteomes" id="UP001314205">
    <property type="component" value="Unassembled WGS sequence"/>
</dbReference>
<dbReference type="PANTHER" id="PTHR46165">
    <property type="entry name" value="SET AND MYND DOMAIN-CONTAINING PROTEIN 4"/>
    <property type="match status" value="1"/>
</dbReference>
<dbReference type="InterPro" id="IPR052097">
    <property type="entry name" value="SET-MYND_domain_protein"/>
</dbReference>
<accession>A0AAV1KXH3</accession>
<dbReference type="EMBL" id="CAVLGL010000081">
    <property type="protein sequence ID" value="CAK1587245.1"/>
    <property type="molecule type" value="Genomic_DNA"/>
</dbReference>
<dbReference type="GO" id="GO:0008757">
    <property type="term" value="F:S-adenosylmethionine-dependent methyltransferase activity"/>
    <property type="evidence" value="ECO:0007669"/>
    <property type="project" value="UniProtKB-ARBA"/>
</dbReference>
<dbReference type="GO" id="GO:0008270">
    <property type="term" value="F:zinc ion binding"/>
    <property type="evidence" value="ECO:0007669"/>
    <property type="project" value="UniProtKB-KW"/>
</dbReference>
<dbReference type="SUPFAM" id="SSF144232">
    <property type="entry name" value="HIT/MYND zinc finger-like"/>
    <property type="match status" value="1"/>
</dbReference>